<organism evidence="7 9">
    <name type="scientific">Phytophthora cactorum</name>
    <dbReference type="NCBI Taxonomy" id="29920"/>
    <lineage>
        <taxon>Eukaryota</taxon>
        <taxon>Sar</taxon>
        <taxon>Stramenopiles</taxon>
        <taxon>Oomycota</taxon>
        <taxon>Peronosporomycetes</taxon>
        <taxon>Peronosporales</taxon>
        <taxon>Peronosporaceae</taxon>
        <taxon>Phytophthora</taxon>
    </lineage>
</organism>
<keyword evidence="2" id="KW-0560">Oxidoreductase</keyword>
<evidence type="ECO:0000313" key="7">
    <source>
        <dbReference type="EMBL" id="KAG2939906.1"/>
    </source>
</evidence>
<dbReference type="Proteomes" id="UP000774804">
    <property type="component" value="Unassembled WGS sequence"/>
</dbReference>
<dbReference type="EMBL" id="RCMI01000044">
    <property type="protein sequence ID" value="KAG2939906.1"/>
    <property type="molecule type" value="Genomic_DNA"/>
</dbReference>
<protein>
    <submittedName>
        <fullName evidence="7">NADP-specific glutamate dehydrogenase</fullName>
    </submittedName>
</protein>
<dbReference type="Gene3D" id="1.10.510.10">
    <property type="entry name" value="Transferase(Phosphotransferase) domain 1"/>
    <property type="match status" value="1"/>
</dbReference>
<dbReference type="Pfam" id="PF02812">
    <property type="entry name" value="ELFV_dehydrog_N"/>
    <property type="match status" value="1"/>
</dbReference>
<gene>
    <name evidence="5" type="ORF">PC113_g3507</name>
    <name evidence="7" type="ORF">PC115_g2825</name>
    <name evidence="6" type="ORF">PC117_g19005</name>
    <name evidence="8" type="ORF">PC129_g1895</name>
</gene>
<dbReference type="SMART" id="SM00220">
    <property type="entry name" value="S_TKc"/>
    <property type="match status" value="1"/>
</dbReference>
<dbReference type="InterPro" id="IPR032675">
    <property type="entry name" value="LRR_dom_sf"/>
</dbReference>
<dbReference type="Pfam" id="PF00069">
    <property type="entry name" value="Pkinase"/>
    <property type="match status" value="1"/>
</dbReference>
<dbReference type="Gene3D" id="3.40.50.10860">
    <property type="entry name" value="Leucine Dehydrogenase, chain A, domain 1"/>
    <property type="match status" value="1"/>
</dbReference>
<sequence length="1555" mass="170502">MLSSLARRSQPVAPAMTRASSSLMSDVHGTTHGKKHWKNKPLFRRGGDKRFRNGQEAADMLTDEVIRRDPNQAEYSQAVQNFVNSVVPVFDRYPKYAWVMKTLMEPERLIQFRVPWIDDEGSSRVNRGFRVQFSSALGPYMGGLRFHPETTHGTAKFLGFETIFRNALAGPYGGAHGGSDFNPMDKSESEIMRFCQSYMTELANYIGPHTDVPTAGVGVGPQEIGYMFGQYKRLRQLHPGGTEGILSGGAYHYPQVTGYGVAHFANRILETRGETLKGKRCLISGSGTVALNVAQKLLDLGAIPIGMSDNFGFVIEDQGFSSKSLEELKRIKEERNARLGAYIMSSTTANYHPSEEGRLWETPCDYAFPCAIQNDVDADAVRLLVKNGCKGIFEGANFPSTDEAISLIKQHGLAFGPNKASNGGQFALITKSLGATTQLSDDEVDKIVKDYMYKLHDRVAASAEEFNAAGDLHVGANITAFMSVAAAMFRQGVVFVPATASAASSSCDRVALGSQSATKWTVRCINEKTATASSAYFDPLLVNNFYVDSGASVVASASDLKLSSTFSEVGALVSPSVTAFSLLAASGFTPDTPVNIVSTAFAELSALQTLHLQGVPLADSDLHLVLPASIQKISIMGCGLSNFSFDFADSSAMVDSGISLIDLRQNKLDKIPDLIYDLPSGVSTIDLRNNTMDISTETSAHKKQLSEWIDAEILYIDSDLLAGLDFSNQEERNSVVGTAKAANNSTESANIPLSASSGSEENVTTVKENTNENVLPLTILSVAIPAALAVAITLVFVVRKRRRIQERDTDGILELPHPFDKSTRERSETSGHFTAIESELSRSQMSTAGHQDIEDRDSCFIVPMSPRDSEQPRQSSFFAASYVNLKSPQVFPKFTRKRQISRRENGDSNHSLELLSTYSTASATPAQVRIAARNALRSALETLLTTKNNDAGQTLLTVNACQYSFNAEAQIEETPLAFFVDCRLATSEDSADPTPLGQLVLKVFIEEDADLAGRESYALSCLQKDDFSRAFAPRLLDDALEYELNVGSVKLSCCILVLDKPDCTTLRAHIEASREPMEQQISRVVTAVHALHTRGLVHGALDTDSLAACAPDGRLKFWGLEHASRAGHKVPCPDTDLISACQAECVAPELATPALEEIPSSRTSPSLDIWSLGVITLKMYASGRQLEEFKGCTTPHDVFECLTAADINGELPNACFFERSITQFVPNDDMKDLLRHCLNRVSTSRPSIESISKHTAFERKEREVSRLTTVTSRMLSAIIEEKELFFSCDSNTILLSGEPERDQVSEQLEEELSRPCVVSPEPLPPSLWLFLPPTELEIDLTQRASFFSEDQWVSKLKRLQQQRAEELRFPLVFMCESCESGAAIPCSIATTTKYGVSVSSSLLSLVMPLVRETMLFLEARTILSNGLSVGEASGLTGPQQWEELRTFYSAMERMELATVNPVNEVELAPMEQQLKSRDQVKAQEVLDKLTDLIFSEDKREYVRNLLDALVSDEDLVAGAERSSWAALRRCDVNGESTGKLSRTRWLCSHHAPQDS</sequence>
<evidence type="ECO:0000256" key="3">
    <source>
        <dbReference type="SAM" id="MobiDB-lite"/>
    </source>
</evidence>
<dbReference type="GO" id="GO:0005524">
    <property type="term" value="F:ATP binding"/>
    <property type="evidence" value="ECO:0007669"/>
    <property type="project" value="InterPro"/>
</dbReference>
<dbReference type="Proteomes" id="UP000760860">
    <property type="component" value="Unassembled WGS sequence"/>
</dbReference>
<comment type="similarity">
    <text evidence="1">Belongs to the Glu/Leu/Phe/Val dehydrogenases family.</text>
</comment>
<dbReference type="SUPFAM" id="SSF52058">
    <property type="entry name" value="L domain-like"/>
    <property type="match status" value="1"/>
</dbReference>
<dbReference type="InterPro" id="IPR006097">
    <property type="entry name" value="Glu/Leu/Phe/Val/Trp_DH_dimer"/>
</dbReference>
<comment type="caution">
    <text evidence="7">The sequence shown here is derived from an EMBL/GenBank/DDBJ whole genome shotgun (WGS) entry which is preliminary data.</text>
</comment>
<feature type="domain" description="Protein kinase" evidence="4">
    <location>
        <begin position="965"/>
        <end position="1257"/>
    </location>
</feature>
<dbReference type="EMBL" id="RCMV01000032">
    <property type="protein sequence ID" value="KAG3227568.1"/>
    <property type="molecule type" value="Genomic_DNA"/>
</dbReference>
<dbReference type="GO" id="GO:0004672">
    <property type="term" value="F:protein kinase activity"/>
    <property type="evidence" value="ECO:0007669"/>
    <property type="project" value="InterPro"/>
</dbReference>
<dbReference type="Gene3D" id="3.80.10.10">
    <property type="entry name" value="Ribonuclease Inhibitor"/>
    <property type="match status" value="1"/>
</dbReference>
<dbReference type="GO" id="GO:0006537">
    <property type="term" value="P:glutamate biosynthetic process"/>
    <property type="evidence" value="ECO:0007669"/>
    <property type="project" value="TreeGrafter"/>
</dbReference>
<dbReference type="Proteomes" id="UP000735874">
    <property type="component" value="Unassembled WGS sequence"/>
</dbReference>
<dbReference type="FunFam" id="3.40.50.720:FF:000030">
    <property type="entry name" value="Glutamate dehydrogenase"/>
    <property type="match status" value="1"/>
</dbReference>
<dbReference type="SUPFAM" id="SSF51735">
    <property type="entry name" value="NAD(P)-binding Rossmann-fold domains"/>
    <property type="match status" value="1"/>
</dbReference>
<evidence type="ECO:0000256" key="2">
    <source>
        <dbReference type="ARBA" id="ARBA00023002"/>
    </source>
</evidence>
<dbReference type="EMBL" id="RCMG01000054">
    <property type="protein sequence ID" value="KAG2865634.1"/>
    <property type="molecule type" value="Genomic_DNA"/>
</dbReference>
<dbReference type="InterPro" id="IPR050724">
    <property type="entry name" value="Glu_Leu_Phe_Val_DH"/>
</dbReference>
<evidence type="ECO:0000313" key="8">
    <source>
        <dbReference type="EMBL" id="KAG3227568.1"/>
    </source>
</evidence>
<dbReference type="Pfam" id="PF00208">
    <property type="entry name" value="ELFV_dehydrog"/>
    <property type="match status" value="1"/>
</dbReference>
<dbReference type="InterPro" id="IPR006096">
    <property type="entry name" value="Glu/Leu/Phe/Val/Trp_DH_C"/>
</dbReference>
<evidence type="ECO:0000313" key="5">
    <source>
        <dbReference type="EMBL" id="KAG2865634.1"/>
    </source>
</evidence>
<dbReference type="Gene3D" id="1.10.285.10">
    <property type="entry name" value="Glutamate Dehydrogenase, chain A, domain 3"/>
    <property type="match status" value="2"/>
</dbReference>
<dbReference type="EMBL" id="RCMK01000799">
    <property type="protein sequence ID" value="KAG2912018.1"/>
    <property type="molecule type" value="Genomic_DNA"/>
</dbReference>
<dbReference type="PANTHER" id="PTHR43571:SF1">
    <property type="entry name" value="NADP-SPECIFIC GLUTAMATE DEHYDROGENASE 1-RELATED"/>
    <property type="match status" value="1"/>
</dbReference>
<dbReference type="InterPro" id="IPR011009">
    <property type="entry name" value="Kinase-like_dom_sf"/>
</dbReference>
<feature type="region of interest" description="Disordered" evidence="3">
    <location>
        <begin position="1"/>
        <end position="49"/>
    </location>
</feature>
<dbReference type="GO" id="GO:0004354">
    <property type="term" value="F:glutamate dehydrogenase (NADP+) activity"/>
    <property type="evidence" value="ECO:0007669"/>
    <property type="project" value="TreeGrafter"/>
</dbReference>
<feature type="compositionally biased region" description="Basic and acidic residues" evidence="3">
    <location>
        <begin position="817"/>
        <end position="829"/>
    </location>
</feature>
<dbReference type="PROSITE" id="PS50011">
    <property type="entry name" value="PROTEIN_KINASE_DOM"/>
    <property type="match status" value="1"/>
</dbReference>
<feature type="compositionally biased region" description="Basic residues" evidence="3">
    <location>
        <begin position="31"/>
        <end position="43"/>
    </location>
</feature>
<feature type="region of interest" description="Disordered" evidence="3">
    <location>
        <begin position="813"/>
        <end position="837"/>
    </location>
</feature>
<evidence type="ECO:0000313" key="9">
    <source>
        <dbReference type="Proteomes" id="UP000774804"/>
    </source>
</evidence>
<dbReference type="PANTHER" id="PTHR43571">
    <property type="entry name" value="NADP-SPECIFIC GLUTAMATE DEHYDROGENASE 1-RELATED"/>
    <property type="match status" value="1"/>
</dbReference>
<accession>A0A8T1DGN3</accession>
<dbReference type="InterPro" id="IPR000719">
    <property type="entry name" value="Prot_kinase_dom"/>
</dbReference>
<name>A0A8T1DGN3_9STRA</name>
<dbReference type="Gene3D" id="3.40.50.720">
    <property type="entry name" value="NAD(P)-binding Rossmann-like Domain"/>
    <property type="match status" value="1"/>
</dbReference>
<evidence type="ECO:0000259" key="4">
    <source>
        <dbReference type="PROSITE" id="PS50011"/>
    </source>
</evidence>
<dbReference type="InterPro" id="IPR046346">
    <property type="entry name" value="Aminoacid_DH-like_N_sf"/>
</dbReference>
<dbReference type="Proteomes" id="UP000736787">
    <property type="component" value="Unassembled WGS sequence"/>
</dbReference>
<dbReference type="SUPFAM" id="SSF56112">
    <property type="entry name" value="Protein kinase-like (PK-like)"/>
    <property type="match status" value="1"/>
</dbReference>
<dbReference type="VEuPathDB" id="FungiDB:PC110_g4586"/>
<reference evidence="7" key="1">
    <citation type="submission" date="2018-10" db="EMBL/GenBank/DDBJ databases">
        <title>Effector identification in a new, highly contiguous assembly of the strawberry crown rot pathogen Phytophthora cactorum.</title>
        <authorList>
            <person name="Armitage A.D."/>
            <person name="Nellist C.F."/>
            <person name="Bates H."/>
            <person name="Vickerstaff R.J."/>
            <person name="Harrison R.J."/>
        </authorList>
    </citation>
    <scope>NUCLEOTIDE SEQUENCE</scope>
    <source>
        <strain evidence="5">15-7</strain>
        <strain evidence="7">4032</strain>
        <strain evidence="6">4040</strain>
        <strain evidence="8">P421</strain>
    </source>
</reference>
<evidence type="ECO:0000313" key="6">
    <source>
        <dbReference type="EMBL" id="KAG2912018.1"/>
    </source>
</evidence>
<dbReference type="GO" id="GO:0005829">
    <property type="term" value="C:cytosol"/>
    <property type="evidence" value="ECO:0007669"/>
    <property type="project" value="TreeGrafter"/>
</dbReference>
<dbReference type="FunFam" id="3.40.50.10860:FF:000002">
    <property type="entry name" value="Glutamate dehydrogenase"/>
    <property type="match status" value="1"/>
</dbReference>
<dbReference type="SMART" id="SM00839">
    <property type="entry name" value="ELFV_dehydrog"/>
    <property type="match status" value="1"/>
</dbReference>
<dbReference type="VEuPathDB" id="FungiDB:PC110_g4587"/>
<proteinExistence type="inferred from homology"/>
<dbReference type="FunFam" id="1.10.285.10:FF:000007">
    <property type="entry name" value="NADP-specific glutamate dehydrogenase"/>
    <property type="match status" value="1"/>
</dbReference>
<dbReference type="SUPFAM" id="SSF53223">
    <property type="entry name" value="Aminoacid dehydrogenase-like, N-terminal domain"/>
    <property type="match status" value="1"/>
</dbReference>
<evidence type="ECO:0000256" key="1">
    <source>
        <dbReference type="ARBA" id="ARBA00006382"/>
    </source>
</evidence>
<dbReference type="InterPro" id="IPR036291">
    <property type="entry name" value="NAD(P)-bd_dom_sf"/>
</dbReference>